<keyword evidence="1" id="KW-0378">Hydrolase</keyword>
<dbReference type="GO" id="GO:0005829">
    <property type="term" value="C:cytosol"/>
    <property type="evidence" value="ECO:0007669"/>
    <property type="project" value="TreeGrafter"/>
</dbReference>
<organism evidence="3 4">
    <name type="scientific">Trypanosoma conorhini</name>
    <dbReference type="NCBI Taxonomy" id="83891"/>
    <lineage>
        <taxon>Eukaryota</taxon>
        <taxon>Discoba</taxon>
        <taxon>Euglenozoa</taxon>
        <taxon>Kinetoplastea</taxon>
        <taxon>Metakinetoplastina</taxon>
        <taxon>Trypanosomatida</taxon>
        <taxon>Trypanosomatidae</taxon>
        <taxon>Trypanosoma</taxon>
    </lineage>
</organism>
<feature type="domain" description="HotDog ACOT-type" evidence="2">
    <location>
        <begin position="42"/>
        <end position="169"/>
    </location>
</feature>
<evidence type="ECO:0000256" key="1">
    <source>
        <dbReference type="ARBA" id="ARBA00022801"/>
    </source>
</evidence>
<dbReference type="AlphaFoldDB" id="A0A3R7MV87"/>
<evidence type="ECO:0000313" key="3">
    <source>
        <dbReference type="EMBL" id="RNF11811.1"/>
    </source>
</evidence>
<dbReference type="InterPro" id="IPR040170">
    <property type="entry name" value="Cytosol_ACT"/>
</dbReference>
<dbReference type="Gene3D" id="3.10.129.10">
    <property type="entry name" value="Hotdog Thioesterase"/>
    <property type="match status" value="2"/>
</dbReference>
<dbReference type="InterPro" id="IPR029069">
    <property type="entry name" value="HotDog_dom_sf"/>
</dbReference>
<sequence>MLRRLTLPAAISAAHSWSVGLRRQTNGPIVLGNQAVGIRDCEASKRTICDFLGSFDPSARSRAAAGEVLSVLDRCGAHIAFSYATGSNTWDEPTMLKKMGMTLATVSFNAFMFRRPVYRGDLLIVNGTVIYTGDTSIGVHLDVGRQNYDSPAPTNVGECVMTMVCVSLNDIGTAMKGQVPALRISSPVDMRRYESYCTMRNITKVLQKGKGDLNAETVCVEDEINRAKPVKVAIGETKTYCNHFYTPTDVNLNNTIFGGNILYWMEENARHCGRLFVGSPHVHTVGMHDMVFGNPLYATDLTTVVTKVVYVRNTTMEVDVEMTAERGGQLAASNHASFVLISMDANGNGVPIPKGIDLERSTPEDRQAYFRARRRYNYSVEARKEGTLHF</sequence>
<dbReference type="GO" id="GO:0005524">
    <property type="term" value="F:ATP binding"/>
    <property type="evidence" value="ECO:0007669"/>
    <property type="project" value="UniProtKB-KW"/>
</dbReference>
<keyword evidence="3" id="KW-0547">Nucleotide-binding</keyword>
<reference evidence="3 4" key="1">
    <citation type="journal article" date="2018" name="BMC Genomics">
        <title>Genomic comparison of Trypanosoma conorhini and Trypanosoma rangeli to Trypanosoma cruzi strains of high and low virulence.</title>
        <authorList>
            <person name="Bradwell K.R."/>
            <person name="Koparde V.N."/>
            <person name="Matveyev A.V."/>
            <person name="Serrano M.G."/>
            <person name="Alves J.M."/>
            <person name="Parikh H."/>
            <person name="Huang B."/>
            <person name="Lee V."/>
            <person name="Espinosa-Alvarez O."/>
            <person name="Ortiz P.A."/>
            <person name="Costa-Martins A.G."/>
            <person name="Teixeira M.M."/>
            <person name="Buck G.A."/>
        </authorList>
    </citation>
    <scope>NUCLEOTIDE SEQUENCE [LARGE SCALE GENOMIC DNA]</scope>
    <source>
        <strain evidence="3 4">025E</strain>
    </source>
</reference>
<dbReference type="GO" id="GO:0052816">
    <property type="term" value="F:long-chain fatty acyl-CoA hydrolase activity"/>
    <property type="evidence" value="ECO:0007669"/>
    <property type="project" value="TreeGrafter"/>
</dbReference>
<dbReference type="RefSeq" id="XP_029226444.1">
    <property type="nucleotide sequence ID" value="XM_029373446.1"/>
</dbReference>
<feature type="domain" description="HotDog ACOT-type" evidence="2">
    <location>
        <begin position="235"/>
        <end position="346"/>
    </location>
</feature>
<dbReference type="SUPFAM" id="SSF54637">
    <property type="entry name" value="Thioesterase/thiol ester dehydrase-isomerase"/>
    <property type="match status" value="2"/>
</dbReference>
<dbReference type="GeneID" id="40320182"/>
<accession>A0A3R7MV87</accession>
<dbReference type="InterPro" id="IPR006683">
    <property type="entry name" value="Thioestr_dom"/>
</dbReference>
<dbReference type="GO" id="GO:0006637">
    <property type="term" value="P:acyl-CoA metabolic process"/>
    <property type="evidence" value="ECO:0007669"/>
    <property type="project" value="TreeGrafter"/>
</dbReference>
<keyword evidence="3" id="KW-0067">ATP-binding</keyword>
<protein>
    <submittedName>
        <fullName evidence="3">ATP-binding protein Cassette (ABC) superfamily</fullName>
    </submittedName>
</protein>
<dbReference type="PANTHER" id="PTHR11049:SF24">
    <property type="entry name" value="CYTOSOLIC ACYL COENZYME A THIOESTER HYDROLASE"/>
    <property type="match status" value="1"/>
</dbReference>
<comment type="caution">
    <text evidence="3">The sequence shown here is derived from an EMBL/GenBank/DDBJ whole genome shotgun (WGS) entry which is preliminary data.</text>
</comment>
<dbReference type="PANTHER" id="PTHR11049">
    <property type="entry name" value="ACYL COENZYME A THIOESTER HYDROLASE"/>
    <property type="match status" value="1"/>
</dbReference>
<evidence type="ECO:0000259" key="2">
    <source>
        <dbReference type="PROSITE" id="PS51770"/>
    </source>
</evidence>
<dbReference type="GO" id="GO:0009062">
    <property type="term" value="P:fatty acid catabolic process"/>
    <property type="evidence" value="ECO:0007669"/>
    <property type="project" value="TreeGrafter"/>
</dbReference>
<dbReference type="Pfam" id="PF03061">
    <property type="entry name" value="4HBT"/>
    <property type="match status" value="2"/>
</dbReference>
<gene>
    <name evidence="3" type="ORF">Tco025E_06571</name>
</gene>
<dbReference type="Proteomes" id="UP000284403">
    <property type="component" value="Unassembled WGS sequence"/>
</dbReference>
<dbReference type="OrthoDB" id="331699at2759"/>
<proteinExistence type="predicted"/>
<evidence type="ECO:0000313" key="4">
    <source>
        <dbReference type="Proteomes" id="UP000284403"/>
    </source>
</evidence>
<dbReference type="EMBL" id="MKKU01000452">
    <property type="protein sequence ID" value="RNF11811.1"/>
    <property type="molecule type" value="Genomic_DNA"/>
</dbReference>
<name>A0A3R7MV87_9TRYP</name>
<dbReference type="InterPro" id="IPR033120">
    <property type="entry name" value="HOTDOG_ACOT"/>
</dbReference>
<dbReference type="PROSITE" id="PS51770">
    <property type="entry name" value="HOTDOG_ACOT"/>
    <property type="match status" value="2"/>
</dbReference>
<keyword evidence="4" id="KW-1185">Reference proteome</keyword>